<sequence>MLFIFFSLVFIIPLLMGWGNLLDKIFPSKIKGISGKMISGILFLGLIFTALSFFIALNIYVEIPAVLIGLFYFFKDKLYLDFYKIPKGNAVLLCIFSAIVLYCGSSYPFILDHFGYYVPSIKWLTEVGLVKGISNLDLILGQMSMWHILQAGFSNFCDPFLKLNTILLIIYLFYIIENKSWIHLFFIPVLLFFTQSPSPDLPVIVLSLIILNEIFIGNKAISFLFALSVFAFSIKPTIIWLPFFIILYSIFCVKLDVKKLIFGFCIFLLFIFKNIWTFGYPVFPVAVLDLGFSWKPNPELLYSSSQLAIVKTYDEQFSYQEIMKFSWFEYIKNWFLIPGIKSFIHIAFVLTLVGFIIFSFIKKNKIISILCISVLLKSILVLLFSAQYRFFLEVFFVVFLVMGYQIFSKKIIVSFSLIMSLLFCGIFTFPKLIQQSIPSFQLGKFIVEKDWMQLYKPSHYQYKNFEKFKIGNLKFNVTKQYPFNFDTPIPAISENYVFDYQKAKIFPQMIHKNDIKKGFIWKKLNHAEEKEVEKTVHAIKSHYPQTEK</sequence>
<feature type="domain" description="DUF8201" evidence="2">
    <location>
        <begin position="1"/>
        <end position="396"/>
    </location>
</feature>
<keyword evidence="4" id="KW-1185">Reference proteome</keyword>
<reference evidence="3 4" key="1">
    <citation type="submission" date="2022-03" db="EMBL/GenBank/DDBJ databases">
        <title>Chryseobacterium sp. isolated from the Andong Sikhe.</title>
        <authorList>
            <person name="Won M."/>
            <person name="Kim S.-J."/>
            <person name="Kwon S.-W."/>
        </authorList>
    </citation>
    <scope>NUCLEOTIDE SEQUENCE [LARGE SCALE GENOMIC DNA]</scope>
    <source>
        <strain evidence="3 4">ADR-1</strain>
    </source>
</reference>
<evidence type="ECO:0000256" key="1">
    <source>
        <dbReference type="SAM" id="Phobius"/>
    </source>
</evidence>
<dbReference type="Pfam" id="PF26626">
    <property type="entry name" value="DUF8201"/>
    <property type="match status" value="1"/>
</dbReference>
<protein>
    <recommendedName>
        <fullName evidence="2">DUF8201 domain-containing protein</fullName>
    </recommendedName>
</protein>
<feature type="transmembrane region" description="Helical" evidence="1">
    <location>
        <begin position="237"/>
        <end position="253"/>
    </location>
</feature>
<evidence type="ECO:0000259" key="2">
    <source>
        <dbReference type="Pfam" id="PF26626"/>
    </source>
</evidence>
<keyword evidence="1" id="KW-0472">Membrane</keyword>
<dbReference type="RefSeq" id="WP_243577157.1">
    <property type="nucleotide sequence ID" value="NZ_CP094529.1"/>
</dbReference>
<feature type="transmembrane region" description="Helical" evidence="1">
    <location>
        <begin position="414"/>
        <end position="433"/>
    </location>
</feature>
<dbReference type="Proteomes" id="UP000831068">
    <property type="component" value="Chromosome"/>
</dbReference>
<feature type="transmembrane region" description="Helical" evidence="1">
    <location>
        <begin position="90"/>
        <end position="110"/>
    </location>
</feature>
<evidence type="ECO:0000313" key="4">
    <source>
        <dbReference type="Proteomes" id="UP000831068"/>
    </source>
</evidence>
<name>A0ABY4BIF6_9FLAO</name>
<evidence type="ECO:0000313" key="3">
    <source>
        <dbReference type="EMBL" id="UOE38959.1"/>
    </source>
</evidence>
<feature type="transmembrane region" description="Helical" evidence="1">
    <location>
        <begin position="41"/>
        <end position="74"/>
    </location>
</feature>
<feature type="transmembrane region" description="Helical" evidence="1">
    <location>
        <begin position="205"/>
        <end position="231"/>
    </location>
</feature>
<dbReference type="EMBL" id="CP094529">
    <property type="protein sequence ID" value="UOE38959.1"/>
    <property type="molecule type" value="Genomic_DNA"/>
</dbReference>
<dbReference type="InterPro" id="IPR058514">
    <property type="entry name" value="DUF8201"/>
</dbReference>
<keyword evidence="1" id="KW-0812">Transmembrane</keyword>
<accession>A0ABY4BIF6</accession>
<feature type="transmembrane region" description="Helical" evidence="1">
    <location>
        <begin position="168"/>
        <end position="193"/>
    </location>
</feature>
<gene>
    <name evidence="3" type="ORF">MTP08_04075</name>
</gene>
<feature type="transmembrane region" description="Helical" evidence="1">
    <location>
        <begin position="260"/>
        <end position="283"/>
    </location>
</feature>
<feature type="transmembrane region" description="Helical" evidence="1">
    <location>
        <begin position="366"/>
        <end position="384"/>
    </location>
</feature>
<proteinExistence type="predicted"/>
<dbReference type="InterPro" id="IPR058065">
    <property type="entry name" value="LIC_10190-like"/>
</dbReference>
<keyword evidence="1" id="KW-1133">Transmembrane helix</keyword>
<organism evidence="3 4">
    <name type="scientific">Chryseobacterium oryzae</name>
    <dbReference type="NCBI Taxonomy" id="2929799"/>
    <lineage>
        <taxon>Bacteria</taxon>
        <taxon>Pseudomonadati</taxon>
        <taxon>Bacteroidota</taxon>
        <taxon>Flavobacteriia</taxon>
        <taxon>Flavobacteriales</taxon>
        <taxon>Weeksellaceae</taxon>
        <taxon>Chryseobacterium group</taxon>
        <taxon>Chryseobacterium</taxon>
    </lineage>
</organism>
<feature type="transmembrane region" description="Helical" evidence="1">
    <location>
        <begin position="342"/>
        <end position="361"/>
    </location>
</feature>
<dbReference type="NCBIfam" id="NF047510">
    <property type="entry name" value="LIC_10190_fam"/>
    <property type="match status" value="1"/>
</dbReference>